<evidence type="ECO:0000313" key="5">
    <source>
        <dbReference type="EMBL" id="CAD5125776.1"/>
    </source>
</evidence>
<proteinExistence type="predicted"/>
<feature type="compositionally biased region" description="Polar residues" evidence="3">
    <location>
        <begin position="437"/>
        <end position="448"/>
    </location>
</feature>
<organism evidence="5 6">
    <name type="scientific">Dimorphilus gyrociliatus</name>
    <dbReference type="NCBI Taxonomy" id="2664684"/>
    <lineage>
        <taxon>Eukaryota</taxon>
        <taxon>Metazoa</taxon>
        <taxon>Spiralia</taxon>
        <taxon>Lophotrochozoa</taxon>
        <taxon>Annelida</taxon>
        <taxon>Polychaeta</taxon>
        <taxon>Polychaeta incertae sedis</taxon>
        <taxon>Dinophilidae</taxon>
        <taxon>Dimorphilus</taxon>
    </lineage>
</organism>
<feature type="compositionally biased region" description="Basic and acidic residues" evidence="3">
    <location>
        <begin position="590"/>
        <end position="623"/>
    </location>
</feature>
<dbReference type="AlphaFoldDB" id="A0A7I8WCA8"/>
<dbReference type="Gene3D" id="3.30.70.330">
    <property type="match status" value="1"/>
</dbReference>
<dbReference type="InterPro" id="IPR000504">
    <property type="entry name" value="RRM_dom"/>
</dbReference>
<dbReference type="SMART" id="SM00360">
    <property type="entry name" value="RRM"/>
    <property type="match status" value="1"/>
</dbReference>
<evidence type="ECO:0000259" key="4">
    <source>
        <dbReference type="PROSITE" id="PS50102"/>
    </source>
</evidence>
<feature type="compositionally biased region" description="Polar residues" evidence="3">
    <location>
        <begin position="499"/>
        <end position="508"/>
    </location>
</feature>
<dbReference type="InterPro" id="IPR012677">
    <property type="entry name" value="Nucleotide-bd_a/b_plait_sf"/>
</dbReference>
<evidence type="ECO:0000256" key="2">
    <source>
        <dbReference type="PROSITE-ProRule" id="PRU00176"/>
    </source>
</evidence>
<feature type="compositionally biased region" description="Basic and acidic residues" evidence="3">
    <location>
        <begin position="267"/>
        <end position="284"/>
    </location>
</feature>
<dbReference type="InterPro" id="IPR035979">
    <property type="entry name" value="RBD_domain_sf"/>
</dbReference>
<keyword evidence="6" id="KW-1185">Reference proteome</keyword>
<feature type="compositionally biased region" description="Polar residues" evidence="3">
    <location>
        <begin position="413"/>
        <end position="423"/>
    </location>
</feature>
<feature type="compositionally biased region" description="Polar residues" evidence="3">
    <location>
        <begin position="306"/>
        <end position="320"/>
    </location>
</feature>
<dbReference type="CDD" id="cd12402">
    <property type="entry name" value="RRM_eIF4B"/>
    <property type="match status" value="1"/>
</dbReference>
<feature type="compositionally biased region" description="Basic and acidic residues" evidence="3">
    <location>
        <begin position="291"/>
        <end position="300"/>
    </location>
</feature>
<reference evidence="5 6" key="1">
    <citation type="submission" date="2020-08" db="EMBL/GenBank/DDBJ databases">
        <authorList>
            <person name="Hejnol A."/>
        </authorList>
    </citation>
    <scope>NUCLEOTIDE SEQUENCE [LARGE SCALE GENOMIC DNA]</scope>
</reference>
<feature type="region of interest" description="Disordered" evidence="3">
    <location>
        <begin position="152"/>
        <end position="209"/>
    </location>
</feature>
<dbReference type="GO" id="GO:0003723">
    <property type="term" value="F:RNA binding"/>
    <property type="evidence" value="ECO:0007669"/>
    <property type="project" value="UniProtKB-UniRule"/>
</dbReference>
<evidence type="ECO:0000256" key="3">
    <source>
        <dbReference type="SAM" id="MobiDB-lite"/>
    </source>
</evidence>
<feature type="domain" description="RRM" evidence="4">
    <location>
        <begin position="79"/>
        <end position="153"/>
    </location>
</feature>
<protein>
    <submittedName>
        <fullName evidence="5">DgyrCDS13986</fullName>
    </submittedName>
</protein>
<feature type="compositionally biased region" description="Basic and acidic residues" evidence="3">
    <location>
        <begin position="176"/>
        <end position="190"/>
    </location>
</feature>
<feature type="compositionally biased region" description="Basic and acidic residues" evidence="3">
    <location>
        <begin position="332"/>
        <end position="367"/>
    </location>
</feature>
<sequence>MAAQKRKQKGKTVPLTEFLGDNTPSFSKNWADEVAELDTDDGSNYGAPFSIDKSILPTAPKATREPVLNLEKVPTQPPFTAFVGNLSYEVNEDSLQKVFSALKVKNVRLISEQGRFKGYGYVEFEDRDSLIKVLSKNDELFLGRKMRVDLATGGKDNDQMKRNDRGDRGHGNFNRDSTDDRTLGEWRKGGSELPPAPSGGGFRDRGRGFQGSSDLAYSAVTGYQDIRYADKGKDDIDSRRSSGGFRNDDRRDSDRGRRGFSSNFGSRDNRESTRQRREDDRSDFRQPPPEKPVEPAERPRLKLQPRTKSTETPTEVTRPSSIFGEAKPVDTAAKEREIEDKLVREREQQEAKEGIRRSNERRDSNGRRERRFSSGSSRGGSRPGSGSDMRVRAILRRPTSSTSSLCGAAKHGSSISSVISETDTAPGKIRDLRSRAPPSNSRVNSVSEGENDVFEHTKDKDAGALESSPDQKRQIVPAPAPKENAWTQRRKQVEVSVVTGVQTTISDSTVERKESLSRPPTSDEQSPSRRNKSSTTPSARKGSSGRGKQPIDDQSFPPKEGLKNQARPPVKGGRGAKRDKRGAPGGPGGKTDRQKKPEKSLPKSVEDMPKYEESKAKDFRDTNKFSSLMEDDDNDNMSADSDNEDNVQNVEE</sequence>
<dbReference type="OrthoDB" id="1748655at2759"/>
<evidence type="ECO:0000256" key="1">
    <source>
        <dbReference type="ARBA" id="ARBA00022884"/>
    </source>
</evidence>
<dbReference type="PROSITE" id="PS50102">
    <property type="entry name" value="RRM"/>
    <property type="match status" value="1"/>
</dbReference>
<dbReference type="PANTHER" id="PTHR23236:SF2">
    <property type="entry name" value="EUKARYOTIC TRANSLATION INITIATION FACTOR 4B"/>
    <property type="match status" value="1"/>
</dbReference>
<feature type="region of interest" description="Disordered" evidence="3">
    <location>
        <begin position="233"/>
        <end position="652"/>
    </location>
</feature>
<accession>A0A7I8WCA8</accession>
<dbReference type="EMBL" id="CAJFCJ010000028">
    <property type="protein sequence ID" value="CAD5125776.1"/>
    <property type="molecule type" value="Genomic_DNA"/>
</dbReference>
<comment type="caution">
    <text evidence="5">The sequence shown here is derived from an EMBL/GenBank/DDBJ whole genome shotgun (WGS) entry which is preliminary data.</text>
</comment>
<dbReference type="Pfam" id="PF00076">
    <property type="entry name" value="RRM_1"/>
    <property type="match status" value="1"/>
</dbReference>
<feature type="compositionally biased region" description="Basic and acidic residues" evidence="3">
    <location>
        <begin position="233"/>
        <end position="257"/>
    </location>
</feature>
<evidence type="ECO:0000313" key="6">
    <source>
        <dbReference type="Proteomes" id="UP000549394"/>
    </source>
</evidence>
<dbReference type="SUPFAM" id="SSF54928">
    <property type="entry name" value="RNA-binding domain, RBD"/>
    <property type="match status" value="1"/>
</dbReference>
<name>A0A7I8WCA8_9ANNE</name>
<feature type="compositionally biased region" description="Basic and acidic residues" evidence="3">
    <location>
        <begin position="453"/>
        <end position="473"/>
    </location>
</feature>
<dbReference type="InterPro" id="IPR033107">
    <property type="entry name" value="EIF-4B_RRM"/>
</dbReference>
<gene>
    <name evidence="5" type="ORF">DGYR_LOCUS13097</name>
</gene>
<keyword evidence="1 2" id="KW-0694">RNA-binding</keyword>
<feature type="compositionally biased region" description="Acidic residues" evidence="3">
    <location>
        <begin position="629"/>
        <end position="652"/>
    </location>
</feature>
<dbReference type="Proteomes" id="UP000549394">
    <property type="component" value="Unassembled WGS sequence"/>
</dbReference>
<feature type="compositionally biased region" description="Basic and acidic residues" evidence="3">
    <location>
        <begin position="155"/>
        <end position="170"/>
    </location>
</feature>
<dbReference type="PANTHER" id="PTHR23236">
    <property type="entry name" value="EUKARYOTIC TRANSLATION INITIATION FACTOR 4B/4H"/>
    <property type="match status" value="1"/>
</dbReference>